<name>A0ABV0VJG3_9TELE</name>
<sequence length="122" mass="13625">MIGRRCLSLYKGMCFYRTPMLGMNWHVSLRKQRLPRSVSTAAELCWHLQAVLLSLFSIVGACPRLFFQRKAGGVKEHIAVGDLSLPAEASNRSVLELFASSVLIDEKPEIKTKPSSSILFTD</sequence>
<dbReference type="Proteomes" id="UP001482620">
    <property type="component" value="Unassembled WGS sequence"/>
</dbReference>
<accession>A0ABV0VJG3</accession>
<gene>
    <name evidence="1" type="ORF">ILYODFUR_025321</name>
</gene>
<dbReference type="EMBL" id="JAHRIQ010107350">
    <property type="protein sequence ID" value="MEQ2256551.1"/>
    <property type="molecule type" value="Genomic_DNA"/>
</dbReference>
<evidence type="ECO:0000313" key="2">
    <source>
        <dbReference type="Proteomes" id="UP001482620"/>
    </source>
</evidence>
<proteinExistence type="predicted"/>
<organism evidence="1 2">
    <name type="scientific">Ilyodon furcidens</name>
    <name type="common">goldbreast splitfin</name>
    <dbReference type="NCBI Taxonomy" id="33524"/>
    <lineage>
        <taxon>Eukaryota</taxon>
        <taxon>Metazoa</taxon>
        <taxon>Chordata</taxon>
        <taxon>Craniata</taxon>
        <taxon>Vertebrata</taxon>
        <taxon>Euteleostomi</taxon>
        <taxon>Actinopterygii</taxon>
        <taxon>Neopterygii</taxon>
        <taxon>Teleostei</taxon>
        <taxon>Neoteleostei</taxon>
        <taxon>Acanthomorphata</taxon>
        <taxon>Ovalentaria</taxon>
        <taxon>Atherinomorphae</taxon>
        <taxon>Cyprinodontiformes</taxon>
        <taxon>Goodeidae</taxon>
        <taxon>Ilyodon</taxon>
    </lineage>
</organism>
<reference evidence="1 2" key="1">
    <citation type="submission" date="2021-06" db="EMBL/GenBank/DDBJ databases">
        <authorList>
            <person name="Palmer J.M."/>
        </authorList>
    </citation>
    <scope>NUCLEOTIDE SEQUENCE [LARGE SCALE GENOMIC DNA]</scope>
    <source>
        <strain evidence="2">if_2019</strain>
        <tissue evidence="1">Muscle</tissue>
    </source>
</reference>
<comment type="caution">
    <text evidence="1">The sequence shown here is derived from an EMBL/GenBank/DDBJ whole genome shotgun (WGS) entry which is preliminary data.</text>
</comment>
<evidence type="ECO:0000313" key="1">
    <source>
        <dbReference type="EMBL" id="MEQ2256551.1"/>
    </source>
</evidence>
<protein>
    <submittedName>
        <fullName evidence="1">Uncharacterized protein</fullName>
    </submittedName>
</protein>
<keyword evidence="2" id="KW-1185">Reference proteome</keyword>